<dbReference type="OrthoDB" id="1433018at2"/>
<dbReference type="SUPFAM" id="SSF82784">
    <property type="entry name" value="OsmC-like"/>
    <property type="match status" value="1"/>
</dbReference>
<reference evidence="1 2" key="1">
    <citation type="submission" date="2016-02" db="EMBL/GenBank/DDBJ databases">
        <title>Genome sequence of Clostridium tepidiprofundi DSM 19306.</title>
        <authorList>
            <person name="Poehlein A."/>
            <person name="Daniel R."/>
        </authorList>
    </citation>
    <scope>NUCLEOTIDE SEQUENCE [LARGE SCALE GENOMIC DNA]</scope>
    <source>
        <strain evidence="1 2">DSM 19306</strain>
    </source>
</reference>
<dbReference type="InterPro" id="IPR036102">
    <property type="entry name" value="OsmC/Ohrsf"/>
</dbReference>
<keyword evidence="2" id="KW-1185">Reference proteome</keyword>
<dbReference type="PANTHER" id="PTHR35368">
    <property type="entry name" value="HYDROPEROXIDE REDUCTASE"/>
    <property type="match status" value="1"/>
</dbReference>
<dbReference type="InterPro" id="IPR015946">
    <property type="entry name" value="KH_dom-like_a/b"/>
</dbReference>
<protein>
    <submittedName>
        <fullName evidence="1">OsmC-like protein</fullName>
    </submittedName>
</protein>
<dbReference type="AlphaFoldDB" id="A0A151B500"/>
<dbReference type="EMBL" id="LTBA01000007">
    <property type="protein sequence ID" value="KYH34994.1"/>
    <property type="molecule type" value="Genomic_DNA"/>
</dbReference>
<dbReference type="RefSeq" id="WP_066823434.1">
    <property type="nucleotide sequence ID" value="NZ_LTBA01000007.1"/>
</dbReference>
<proteinExistence type="predicted"/>
<sequence>MAQTTIKAYVDKKNEKYYLTGTCRGFKVEMDMTEESGGTNKGMNPMEMVLCGLGGCEIMSLISNSKEHKINIGDVWIELEGDYDTDGATRKKDIRPGFLEIRCIVHVKSDAPEEKVRELVEKMQKSSPVYDTISNAVRLQVKGVVVEK</sequence>
<dbReference type="PATRIC" id="fig|1121338.3.peg.1018"/>
<comment type="caution">
    <text evidence="1">The sequence shown here is derived from an EMBL/GenBank/DDBJ whole genome shotgun (WGS) entry which is preliminary data.</text>
</comment>
<dbReference type="InterPro" id="IPR003718">
    <property type="entry name" value="OsmC/Ohr_fam"/>
</dbReference>
<gene>
    <name evidence="1" type="ORF">CLTEP_09870</name>
</gene>
<evidence type="ECO:0000313" key="1">
    <source>
        <dbReference type="EMBL" id="KYH34994.1"/>
    </source>
</evidence>
<evidence type="ECO:0000313" key="2">
    <source>
        <dbReference type="Proteomes" id="UP000075531"/>
    </source>
</evidence>
<dbReference type="PANTHER" id="PTHR35368:SF1">
    <property type="entry name" value="HYDROPEROXIDE REDUCTASE"/>
    <property type="match status" value="1"/>
</dbReference>
<name>A0A151B500_9CLOT</name>
<dbReference type="Pfam" id="PF02566">
    <property type="entry name" value="OsmC"/>
    <property type="match status" value="1"/>
</dbReference>
<accession>A0A151B500</accession>
<organism evidence="1 2">
    <name type="scientific">Clostridium tepidiprofundi DSM 19306</name>
    <dbReference type="NCBI Taxonomy" id="1121338"/>
    <lineage>
        <taxon>Bacteria</taxon>
        <taxon>Bacillati</taxon>
        <taxon>Bacillota</taxon>
        <taxon>Clostridia</taxon>
        <taxon>Eubacteriales</taxon>
        <taxon>Clostridiaceae</taxon>
        <taxon>Clostridium</taxon>
    </lineage>
</organism>
<dbReference type="STRING" id="1121338.CLTEP_09870"/>
<dbReference type="Proteomes" id="UP000075531">
    <property type="component" value="Unassembled WGS sequence"/>
</dbReference>
<dbReference type="Gene3D" id="3.30.300.20">
    <property type="match status" value="1"/>
</dbReference>
<dbReference type="InterPro" id="IPR052924">
    <property type="entry name" value="OsmC/Ohr_hydroprdx_reductase"/>
</dbReference>